<dbReference type="PANTHER" id="PTHR33361:SF16">
    <property type="entry name" value="DUF885 DOMAIN-CONTAINING PROTEIN"/>
    <property type="match status" value="1"/>
</dbReference>
<sequence length="596" mass="68207">MNEFPKVSGLLLVVLLTVPVLTRTSPAQAPKPSFDARRLDAFYAAEWEYELEHHPELATYVGDTRFNDRLSDYSAEEQAREATHAAEQLRRLRAMSTNGLDNQETISREMMLRQLAASVESYRLKEWEMPVSQMNGVHLDLASMYSQMPFRTVRDYRNYISRLRQAPRVFAQETAVMRLGMRDHLMEPRYLLEKVAVQANDIAASTPDKSPFAMPLAQFPKEISPTDQAKIRTELLDVIRQDVLPAYARFAVFVRETYAPAGRTEPGIWALPNGEELYRNAIREHVQTTMDGDAIFAEGMREVKEIQKQMLALAETQGFHDLTSFNAHILTDPKLHATSAKQLMGLYRHYEDQSQAKLLEVVPVAPKLRLEVVPMDSFRAPTAVPADYSPGSIASGRPGRVNVNLYNPSSRLLLNVEAIAYHEGLPGHHLQFSVADGLKDLPAFRRFASYDAYSEGWALYAEQLGHELGFYQDPYSEYGRLENEMWRSIRLVVDTGVHQKHWTRQQMVDFFKQHTAMDDQNIQTEVDRYISWPGQALSYRLGQQKILDLRAKARARLGKRFDIRQFHACVLSLGPVPLDILDENVTRWIDEQARTH</sequence>
<reference evidence="1" key="2">
    <citation type="submission" date="2020-09" db="EMBL/GenBank/DDBJ databases">
        <authorList>
            <person name="Sun Q."/>
            <person name="Zhou Y."/>
        </authorList>
    </citation>
    <scope>NUCLEOTIDE SEQUENCE</scope>
    <source>
        <strain evidence="1">CGMCC 1.12997</strain>
    </source>
</reference>
<gene>
    <name evidence="1" type="ORF">GCM10011585_09730</name>
</gene>
<dbReference type="PANTHER" id="PTHR33361">
    <property type="entry name" value="GLR0591 PROTEIN"/>
    <property type="match status" value="1"/>
</dbReference>
<proteinExistence type="predicted"/>
<name>A0A917H6U8_9BACT</name>
<keyword evidence="2" id="KW-1185">Reference proteome</keyword>
<dbReference type="RefSeq" id="WP_188552976.1">
    <property type="nucleotide sequence ID" value="NZ_BMGT01000001.1"/>
</dbReference>
<evidence type="ECO:0000313" key="2">
    <source>
        <dbReference type="Proteomes" id="UP000647241"/>
    </source>
</evidence>
<dbReference type="InterPro" id="IPR010281">
    <property type="entry name" value="DUF885"/>
</dbReference>
<protein>
    <submittedName>
        <fullName evidence="1">X-Pro dipeptidyl-peptidase</fullName>
    </submittedName>
</protein>
<dbReference type="AlphaFoldDB" id="A0A917H6U8"/>
<dbReference type="EMBL" id="BMGT01000001">
    <property type="protein sequence ID" value="GGG69690.1"/>
    <property type="molecule type" value="Genomic_DNA"/>
</dbReference>
<accession>A0A917H6U8</accession>
<organism evidence="1 2">
    <name type="scientific">Edaphobacter dinghuensis</name>
    <dbReference type="NCBI Taxonomy" id="1560005"/>
    <lineage>
        <taxon>Bacteria</taxon>
        <taxon>Pseudomonadati</taxon>
        <taxon>Acidobacteriota</taxon>
        <taxon>Terriglobia</taxon>
        <taxon>Terriglobales</taxon>
        <taxon>Acidobacteriaceae</taxon>
        <taxon>Edaphobacter</taxon>
    </lineage>
</organism>
<dbReference type="Proteomes" id="UP000647241">
    <property type="component" value="Unassembled WGS sequence"/>
</dbReference>
<evidence type="ECO:0000313" key="1">
    <source>
        <dbReference type="EMBL" id="GGG69690.1"/>
    </source>
</evidence>
<dbReference type="Pfam" id="PF05960">
    <property type="entry name" value="DUF885"/>
    <property type="match status" value="1"/>
</dbReference>
<comment type="caution">
    <text evidence="1">The sequence shown here is derived from an EMBL/GenBank/DDBJ whole genome shotgun (WGS) entry which is preliminary data.</text>
</comment>
<reference evidence="1" key="1">
    <citation type="journal article" date="2014" name="Int. J. Syst. Evol. Microbiol.">
        <title>Complete genome sequence of Corynebacterium casei LMG S-19264T (=DSM 44701T), isolated from a smear-ripened cheese.</title>
        <authorList>
            <consortium name="US DOE Joint Genome Institute (JGI-PGF)"/>
            <person name="Walter F."/>
            <person name="Albersmeier A."/>
            <person name="Kalinowski J."/>
            <person name="Ruckert C."/>
        </authorList>
    </citation>
    <scope>NUCLEOTIDE SEQUENCE</scope>
    <source>
        <strain evidence="1">CGMCC 1.12997</strain>
    </source>
</reference>